<keyword evidence="2" id="KW-0456">Lyase</keyword>
<organism evidence="3">
    <name type="scientific">freshwater metagenome</name>
    <dbReference type="NCBI Taxonomy" id="449393"/>
    <lineage>
        <taxon>unclassified sequences</taxon>
        <taxon>metagenomes</taxon>
        <taxon>ecological metagenomes</taxon>
    </lineage>
</organism>
<dbReference type="PANTHER" id="PTHR21272:SF3">
    <property type="entry name" value="CATABOLIC 3-DEHYDROQUINASE"/>
    <property type="match status" value="1"/>
</dbReference>
<dbReference type="PIRSF" id="PIRSF001399">
    <property type="entry name" value="DHquinase_II"/>
    <property type="match status" value="1"/>
</dbReference>
<dbReference type="NCBIfam" id="NF003806">
    <property type="entry name" value="PRK05395.1-3"/>
    <property type="match status" value="1"/>
</dbReference>
<protein>
    <recommendedName>
        <fullName evidence="1">3-dehydroquinate dehydratase</fullName>
        <ecNumber evidence="1">4.2.1.10</ecNumber>
    </recommendedName>
</protein>
<dbReference type="Gene3D" id="3.40.50.9100">
    <property type="entry name" value="Dehydroquinase, class II"/>
    <property type="match status" value="1"/>
</dbReference>
<dbReference type="EMBL" id="CAFAAG010000122">
    <property type="protein sequence ID" value="CAB4800606.1"/>
    <property type="molecule type" value="Genomic_DNA"/>
</dbReference>
<dbReference type="AlphaFoldDB" id="A0A6J6XZM9"/>
<dbReference type="NCBIfam" id="NF003807">
    <property type="entry name" value="PRK05395.1-4"/>
    <property type="match status" value="1"/>
</dbReference>
<dbReference type="HAMAP" id="MF_00169">
    <property type="entry name" value="AroQ"/>
    <property type="match status" value="1"/>
</dbReference>
<evidence type="ECO:0000313" key="3">
    <source>
        <dbReference type="EMBL" id="CAB4800606.1"/>
    </source>
</evidence>
<dbReference type="SUPFAM" id="SSF52304">
    <property type="entry name" value="Type II 3-dehydroquinate dehydratase"/>
    <property type="match status" value="1"/>
</dbReference>
<dbReference type="InterPro" id="IPR018509">
    <property type="entry name" value="DHquinase_II_CS"/>
</dbReference>
<dbReference type="GO" id="GO:0003855">
    <property type="term" value="F:3-dehydroquinate dehydratase activity"/>
    <property type="evidence" value="ECO:0007669"/>
    <property type="project" value="UniProtKB-EC"/>
</dbReference>
<dbReference type="PANTHER" id="PTHR21272">
    <property type="entry name" value="CATABOLIC 3-DEHYDROQUINASE"/>
    <property type="match status" value="1"/>
</dbReference>
<dbReference type="CDD" id="cd00466">
    <property type="entry name" value="DHQase_II"/>
    <property type="match status" value="1"/>
</dbReference>
<dbReference type="GO" id="GO:0019631">
    <property type="term" value="P:quinate catabolic process"/>
    <property type="evidence" value="ECO:0007669"/>
    <property type="project" value="TreeGrafter"/>
</dbReference>
<dbReference type="EC" id="4.2.1.10" evidence="1"/>
<dbReference type="Pfam" id="PF01220">
    <property type="entry name" value="DHquinase_II"/>
    <property type="match status" value="1"/>
</dbReference>
<dbReference type="InterPro" id="IPR036441">
    <property type="entry name" value="DHquinase_II_sf"/>
</dbReference>
<evidence type="ECO:0000256" key="1">
    <source>
        <dbReference type="ARBA" id="ARBA00012060"/>
    </source>
</evidence>
<reference evidence="3" key="1">
    <citation type="submission" date="2020-05" db="EMBL/GenBank/DDBJ databases">
        <authorList>
            <person name="Chiriac C."/>
            <person name="Salcher M."/>
            <person name="Ghai R."/>
            <person name="Kavagutti S V."/>
        </authorList>
    </citation>
    <scope>NUCLEOTIDE SEQUENCE</scope>
</reference>
<name>A0A6J6XZM9_9ZZZZ</name>
<sequence length="168" mass="18421">MFQRKQWLKRSVAWKYDKNMARAIKILLLNGPNLNLLGSREPEIYGKATLQDHTAAASQAAVAAGFTLDAFQSNSASELVDKIHDARTKYSAIIINPGAFTHYAWSISDALNAFDGPVVEVHISNPQSRESWRHTSVVAPVAIGTIAGFGQQSYVLGVQAIAYYLDNN</sequence>
<proteinExistence type="inferred from homology"/>
<dbReference type="InterPro" id="IPR001874">
    <property type="entry name" value="DHquinase_II"/>
</dbReference>
<dbReference type="NCBIfam" id="NF003805">
    <property type="entry name" value="PRK05395.1-2"/>
    <property type="match status" value="1"/>
</dbReference>
<gene>
    <name evidence="3" type="ORF">UFOPK2975_01232</name>
</gene>
<accession>A0A6J6XZM9</accession>
<evidence type="ECO:0000256" key="2">
    <source>
        <dbReference type="ARBA" id="ARBA00023239"/>
    </source>
</evidence>
<dbReference type="PROSITE" id="PS01029">
    <property type="entry name" value="DEHYDROQUINASE_II"/>
    <property type="match status" value="1"/>
</dbReference>